<feature type="transmembrane region" description="Helical" evidence="1">
    <location>
        <begin position="200"/>
        <end position="219"/>
    </location>
</feature>
<dbReference type="Proteomes" id="UP000050867">
    <property type="component" value="Unassembled WGS sequence"/>
</dbReference>
<feature type="transmembrane region" description="Helical" evidence="1">
    <location>
        <begin position="231"/>
        <end position="255"/>
    </location>
</feature>
<dbReference type="OrthoDB" id="8481923at2"/>
<evidence type="ECO:0000313" key="2">
    <source>
        <dbReference type="EMBL" id="KRV49219.1"/>
    </source>
</evidence>
<comment type="caution">
    <text evidence="2">The sequence shown here is derived from an EMBL/GenBank/DDBJ whole genome shotgun (WGS) entry which is preliminary data.</text>
</comment>
<evidence type="ECO:0008006" key="4">
    <source>
        <dbReference type="Google" id="ProtNLM"/>
    </source>
</evidence>
<reference evidence="2 3" key="1">
    <citation type="submission" date="2015-10" db="EMBL/GenBank/DDBJ databases">
        <title>Draft genome sequence of pyrrolomycin-producing Streptomyces vitaminophilus.</title>
        <authorList>
            <person name="Graham D.E."/>
            <person name="Mahan K.M."/>
            <person name="Klingeman D.M."/>
            <person name="Hettich R.L."/>
            <person name="Parry R.J."/>
        </authorList>
    </citation>
    <scope>NUCLEOTIDE SEQUENCE [LARGE SCALE GENOMIC DNA]</scope>
    <source>
        <strain evidence="2 3">ATCC 31673</strain>
    </source>
</reference>
<proteinExistence type="predicted"/>
<feature type="transmembrane region" description="Helical" evidence="1">
    <location>
        <begin position="61"/>
        <end position="81"/>
    </location>
</feature>
<sequence>MPFTVSHAAAVLPLVRADGTGRGPLLASALVAGSFAPDVPFYADTLVGGVYGFGSFTHTPWGLLTVDVLLTAALLALWWLLREPLLALVPGRYRGGVAAYLIGTGWRQRSWPALAGAFWLSAVVGAATHVGWDSFTHEGRAGVRAFPTLERTAVGHPLHRWAQYGGSALALGLIAWCGARAVRRLSQTPVPERVPRLSPGGSALACTGVLVLAVAAAGYRCVTVPPTGVFAWVSTVLFGAGAGLTAGLVLFALTVRLRRGEQRSRSALGP</sequence>
<evidence type="ECO:0000256" key="1">
    <source>
        <dbReference type="SAM" id="Phobius"/>
    </source>
</evidence>
<keyword evidence="1" id="KW-1133">Transmembrane helix</keyword>
<feature type="transmembrane region" description="Helical" evidence="1">
    <location>
        <begin position="111"/>
        <end position="132"/>
    </location>
</feature>
<feature type="transmembrane region" description="Helical" evidence="1">
    <location>
        <begin position="161"/>
        <end position="179"/>
    </location>
</feature>
<dbReference type="RefSeq" id="WP_018382737.1">
    <property type="nucleotide sequence ID" value="NZ_LLZU01000013.1"/>
</dbReference>
<dbReference type="Pfam" id="PF13803">
    <property type="entry name" value="DUF4184"/>
    <property type="match status" value="1"/>
</dbReference>
<dbReference type="InterPro" id="IPR025238">
    <property type="entry name" value="DUF4184"/>
</dbReference>
<organism evidence="2 3">
    <name type="scientific">Wenjunlia vitaminophila</name>
    <name type="common">Streptomyces vitaminophilus</name>
    <dbReference type="NCBI Taxonomy" id="76728"/>
    <lineage>
        <taxon>Bacteria</taxon>
        <taxon>Bacillati</taxon>
        <taxon>Actinomycetota</taxon>
        <taxon>Actinomycetes</taxon>
        <taxon>Kitasatosporales</taxon>
        <taxon>Streptomycetaceae</taxon>
        <taxon>Wenjunlia</taxon>
    </lineage>
</organism>
<gene>
    <name evidence="2" type="ORF">AQ490_03160</name>
</gene>
<keyword evidence="1" id="KW-0472">Membrane</keyword>
<name>A0A0T6LT03_WENVI</name>
<dbReference type="AlphaFoldDB" id="A0A0T6LT03"/>
<protein>
    <recommendedName>
        <fullName evidence="4">DUF4184 family protein</fullName>
    </recommendedName>
</protein>
<evidence type="ECO:0000313" key="3">
    <source>
        <dbReference type="Proteomes" id="UP000050867"/>
    </source>
</evidence>
<dbReference type="STRING" id="76728.AQ490_03160"/>
<dbReference type="eggNOG" id="ENOG5032Z70">
    <property type="taxonomic scope" value="Bacteria"/>
</dbReference>
<keyword evidence="1" id="KW-0812">Transmembrane</keyword>
<dbReference type="EMBL" id="LLZU01000013">
    <property type="protein sequence ID" value="KRV49219.1"/>
    <property type="molecule type" value="Genomic_DNA"/>
</dbReference>
<accession>A0A0T6LT03</accession>
<keyword evidence="3" id="KW-1185">Reference proteome</keyword>